<dbReference type="RefSeq" id="WP_044398080.1">
    <property type="nucleotide sequence ID" value="NZ_JXYQ01000030.1"/>
</dbReference>
<dbReference type="Proteomes" id="UP000032566">
    <property type="component" value="Unassembled WGS sequence"/>
</dbReference>
<proteinExistence type="predicted"/>
<dbReference type="PATRIC" id="fig|80878.5.peg.1669"/>
<comment type="caution">
    <text evidence="1">The sequence shown here is derived from an EMBL/GenBank/DDBJ whole genome shotgun (WGS) entry which is preliminary data.</text>
</comment>
<dbReference type="STRING" id="80878.RP29_10080"/>
<evidence type="ECO:0000313" key="2">
    <source>
        <dbReference type="Proteomes" id="UP000032566"/>
    </source>
</evidence>
<evidence type="ECO:0008006" key="3">
    <source>
        <dbReference type="Google" id="ProtNLM"/>
    </source>
</evidence>
<dbReference type="PANTHER" id="PTHR21192">
    <property type="entry name" value="NUCLEAR PROTEIN E3-3"/>
    <property type="match status" value="1"/>
</dbReference>
<dbReference type="AlphaFoldDB" id="A0A0D7K8M4"/>
<dbReference type="PANTHER" id="PTHR21192:SF2">
    <property type="entry name" value="NADH DEHYDROGENASE [UBIQUINONE] 1 ALPHA SUBCOMPLEX ASSEMBLY FACTOR 3"/>
    <property type="match status" value="1"/>
</dbReference>
<dbReference type="CDD" id="cd05560">
    <property type="entry name" value="Xcc1710_like"/>
    <property type="match status" value="1"/>
</dbReference>
<dbReference type="InterPro" id="IPR036748">
    <property type="entry name" value="MTH938-like_sf"/>
</dbReference>
<accession>A0A0D7K8M4</accession>
<name>A0A0D7K8M4_9BURK</name>
<dbReference type="Pfam" id="PF04430">
    <property type="entry name" value="DUF498"/>
    <property type="match status" value="1"/>
</dbReference>
<reference evidence="1 2" key="1">
    <citation type="submission" date="2014-12" db="EMBL/GenBank/DDBJ databases">
        <title>Isolation of bacteria from lake water.</title>
        <authorList>
            <person name="Sheng K.-Y."/>
            <person name="Chin P.-S."/>
            <person name="Chan K.-G."/>
            <person name="Tan G.S."/>
        </authorList>
    </citation>
    <scope>NUCLEOTIDE SEQUENCE [LARGE SCALE GENOMIC DNA]</scope>
    <source>
        <strain evidence="1 2">KY4</strain>
    </source>
</reference>
<evidence type="ECO:0000313" key="1">
    <source>
        <dbReference type="EMBL" id="KJA10680.1"/>
    </source>
</evidence>
<dbReference type="OrthoDB" id="9800373at2"/>
<protein>
    <recommendedName>
        <fullName evidence="3">Xcc1710-like domain-containing protein</fullName>
    </recommendedName>
</protein>
<dbReference type="Gene3D" id="3.40.1230.10">
    <property type="entry name" value="MTH938-like"/>
    <property type="match status" value="1"/>
</dbReference>
<sequence>MKFQPDRSDAQTIHGYGPDWIGVDGEKHTQSLIVGSSGLLQPWSCSRFEELTPAHFEHLATLETELIIFGSGNRNRFPNPAWLQPLMARRLGLETMDTAAACRTYNILAGEGRNVVAALILETGT</sequence>
<dbReference type="EMBL" id="JXYQ01000030">
    <property type="protein sequence ID" value="KJA10680.1"/>
    <property type="molecule type" value="Genomic_DNA"/>
</dbReference>
<dbReference type="InterPro" id="IPR007523">
    <property type="entry name" value="NDUFAF3/AAMDC"/>
</dbReference>
<keyword evidence="2" id="KW-1185">Reference proteome</keyword>
<gene>
    <name evidence="1" type="ORF">RP29_10080</name>
</gene>
<dbReference type="SUPFAM" id="SSF64076">
    <property type="entry name" value="MTH938-like"/>
    <property type="match status" value="1"/>
</dbReference>
<organism evidence="1 2">
    <name type="scientific">Acidovorax temperans</name>
    <dbReference type="NCBI Taxonomy" id="80878"/>
    <lineage>
        <taxon>Bacteria</taxon>
        <taxon>Pseudomonadati</taxon>
        <taxon>Pseudomonadota</taxon>
        <taxon>Betaproteobacteria</taxon>
        <taxon>Burkholderiales</taxon>
        <taxon>Comamonadaceae</taxon>
        <taxon>Acidovorax</taxon>
    </lineage>
</organism>